<reference evidence="6" key="1">
    <citation type="journal article" date="2020" name="Genome Biol.">
        <title>Gamete binning: chromosome-level and haplotype-resolved genome assembly enabled by high-throughput single-cell sequencing of gamete genomes.</title>
        <authorList>
            <person name="Campoy J.A."/>
            <person name="Sun H."/>
            <person name="Goel M."/>
            <person name="Jiao W.-B."/>
            <person name="Folz-Donahue K."/>
            <person name="Wang N."/>
            <person name="Rubio M."/>
            <person name="Liu C."/>
            <person name="Kukat C."/>
            <person name="Ruiz D."/>
            <person name="Huettel B."/>
            <person name="Schneeberger K."/>
        </authorList>
    </citation>
    <scope>NUCLEOTIDE SEQUENCE [LARGE SCALE GENOMIC DNA]</scope>
    <source>
        <strain evidence="6">cv. Rojo Pasion</strain>
    </source>
</reference>
<organism evidence="4 6">
    <name type="scientific">Prunus armeniaca</name>
    <name type="common">Apricot</name>
    <name type="synonym">Armeniaca vulgaris</name>
    <dbReference type="NCBI Taxonomy" id="36596"/>
    <lineage>
        <taxon>Eukaryota</taxon>
        <taxon>Viridiplantae</taxon>
        <taxon>Streptophyta</taxon>
        <taxon>Embryophyta</taxon>
        <taxon>Tracheophyta</taxon>
        <taxon>Spermatophyta</taxon>
        <taxon>Magnoliopsida</taxon>
        <taxon>eudicotyledons</taxon>
        <taxon>Gunneridae</taxon>
        <taxon>Pentapetalae</taxon>
        <taxon>rosids</taxon>
        <taxon>fabids</taxon>
        <taxon>Rosales</taxon>
        <taxon>Rosaceae</taxon>
        <taxon>Amygdaloideae</taxon>
        <taxon>Amygdaleae</taxon>
        <taxon>Prunus</taxon>
    </lineage>
</organism>
<protein>
    <submittedName>
        <fullName evidence="4">Uncharacterized protein</fullName>
    </submittedName>
</protein>
<keyword evidence="2" id="KW-0472">Membrane</keyword>
<evidence type="ECO:0000256" key="1">
    <source>
        <dbReference type="SAM" id="MobiDB-lite"/>
    </source>
</evidence>
<evidence type="ECO:0000313" key="3">
    <source>
        <dbReference type="EMBL" id="CAB4284699.1"/>
    </source>
</evidence>
<feature type="compositionally biased region" description="Polar residues" evidence="1">
    <location>
        <begin position="11"/>
        <end position="57"/>
    </location>
</feature>
<dbReference type="EMBL" id="CAEKKB010000006">
    <property type="protein sequence ID" value="CAB4315121.1"/>
    <property type="molecule type" value="Genomic_DNA"/>
</dbReference>
<dbReference type="EMBL" id="CAEKDK010000006">
    <property type="protein sequence ID" value="CAB4284699.1"/>
    <property type="molecule type" value="Genomic_DNA"/>
</dbReference>
<keyword evidence="2" id="KW-1133">Transmembrane helix</keyword>
<dbReference type="Proteomes" id="UP000507222">
    <property type="component" value="Unassembled WGS sequence"/>
</dbReference>
<dbReference type="AlphaFoldDB" id="A0A6J5XPT2"/>
<evidence type="ECO:0000313" key="5">
    <source>
        <dbReference type="Proteomes" id="UP000507222"/>
    </source>
</evidence>
<reference evidence="4 5" key="2">
    <citation type="submission" date="2020-05" db="EMBL/GenBank/DDBJ databases">
        <authorList>
            <person name="Campoy J."/>
            <person name="Schneeberger K."/>
            <person name="Spophaly S."/>
        </authorList>
    </citation>
    <scope>NUCLEOTIDE SEQUENCE [LARGE SCALE GENOMIC DNA]</scope>
    <source>
        <strain evidence="4">PruArmRojPasFocal</strain>
    </source>
</reference>
<accession>A0A6J5XPT2</accession>
<keyword evidence="2" id="KW-0812">Transmembrane</keyword>
<proteinExistence type="predicted"/>
<evidence type="ECO:0000313" key="6">
    <source>
        <dbReference type="Proteomes" id="UP000507245"/>
    </source>
</evidence>
<feature type="region of interest" description="Disordered" evidence="1">
    <location>
        <begin position="1"/>
        <end position="57"/>
    </location>
</feature>
<sequence>MAKEDRKSSKTQRNVFHGSASSLGTQKTNYSFLQGMSTGSTGRNTRGNSSYPTTQDNSLSPRVVLFVMLLGLVCLIFWLARNS</sequence>
<name>A0A6J5XPT2_PRUAR</name>
<keyword evidence="6" id="KW-1185">Reference proteome</keyword>
<gene>
    <name evidence="3" type="ORF">CURHAP_LOCUS40303</name>
    <name evidence="4" type="ORF">ORAREDHAP_LOCUS39715</name>
</gene>
<dbReference type="Proteomes" id="UP000507245">
    <property type="component" value="Unassembled WGS sequence"/>
</dbReference>
<evidence type="ECO:0000313" key="4">
    <source>
        <dbReference type="EMBL" id="CAB4315121.1"/>
    </source>
</evidence>
<feature type="transmembrane region" description="Helical" evidence="2">
    <location>
        <begin position="63"/>
        <end position="80"/>
    </location>
</feature>
<evidence type="ECO:0000256" key="2">
    <source>
        <dbReference type="SAM" id="Phobius"/>
    </source>
</evidence>